<name>A0AAV4T8V9_9ARAC</name>
<dbReference type="InterPro" id="IPR032675">
    <property type="entry name" value="LRR_dom_sf"/>
</dbReference>
<dbReference type="SUPFAM" id="SSF52058">
    <property type="entry name" value="L domain-like"/>
    <property type="match status" value="1"/>
</dbReference>
<dbReference type="EMBL" id="BPLQ01009279">
    <property type="protein sequence ID" value="GIY43018.1"/>
    <property type="molecule type" value="Genomic_DNA"/>
</dbReference>
<keyword evidence="7" id="KW-1185">Reference proteome</keyword>
<dbReference type="Proteomes" id="UP001054837">
    <property type="component" value="Unassembled WGS sequence"/>
</dbReference>
<dbReference type="Gene3D" id="3.80.10.10">
    <property type="entry name" value="Ribonuclease Inhibitor"/>
    <property type="match status" value="2"/>
</dbReference>
<evidence type="ECO:0000256" key="3">
    <source>
        <dbReference type="ARBA" id="ARBA00022737"/>
    </source>
</evidence>
<organism evidence="6 7">
    <name type="scientific">Caerostris darwini</name>
    <dbReference type="NCBI Taxonomy" id="1538125"/>
    <lineage>
        <taxon>Eukaryota</taxon>
        <taxon>Metazoa</taxon>
        <taxon>Ecdysozoa</taxon>
        <taxon>Arthropoda</taxon>
        <taxon>Chelicerata</taxon>
        <taxon>Arachnida</taxon>
        <taxon>Araneae</taxon>
        <taxon>Araneomorphae</taxon>
        <taxon>Entelegynae</taxon>
        <taxon>Araneoidea</taxon>
        <taxon>Araneidae</taxon>
        <taxon>Caerostris</taxon>
    </lineage>
</organism>
<keyword evidence="3" id="KW-0677">Repeat</keyword>
<dbReference type="SMART" id="SM00369">
    <property type="entry name" value="LRR_TYP"/>
    <property type="match status" value="4"/>
</dbReference>
<comment type="caution">
    <text evidence="6">The sequence shown here is derived from an EMBL/GenBank/DDBJ whole genome shotgun (WGS) entry which is preliminary data.</text>
</comment>
<dbReference type="Pfam" id="PF13855">
    <property type="entry name" value="LRR_8"/>
    <property type="match status" value="1"/>
</dbReference>
<evidence type="ECO:0000256" key="2">
    <source>
        <dbReference type="ARBA" id="ARBA00022729"/>
    </source>
</evidence>
<evidence type="ECO:0000313" key="7">
    <source>
        <dbReference type="Proteomes" id="UP001054837"/>
    </source>
</evidence>
<gene>
    <name evidence="6" type="primary">AVEN_270662_1</name>
    <name evidence="6" type="ORF">CDAR_177871</name>
</gene>
<proteinExistence type="predicted"/>
<evidence type="ECO:0000256" key="1">
    <source>
        <dbReference type="ARBA" id="ARBA00022614"/>
    </source>
</evidence>
<reference evidence="6 7" key="1">
    <citation type="submission" date="2021-06" db="EMBL/GenBank/DDBJ databases">
        <title>Caerostris darwini draft genome.</title>
        <authorList>
            <person name="Kono N."/>
            <person name="Arakawa K."/>
        </authorList>
    </citation>
    <scope>NUCLEOTIDE SEQUENCE [LARGE SCALE GENOMIC DNA]</scope>
</reference>
<dbReference type="AlphaFoldDB" id="A0AAV4T8V9"/>
<dbReference type="InterPro" id="IPR003591">
    <property type="entry name" value="Leu-rich_rpt_typical-subtyp"/>
</dbReference>
<feature type="region of interest" description="Disordered" evidence="4">
    <location>
        <begin position="291"/>
        <end position="314"/>
    </location>
</feature>
<dbReference type="PANTHER" id="PTHR24373:SF370">
    <property type="entry name" value="FISH-LIPS, ISOFORM E"/>
    <property type="match status" value="1"/>
</dbReference>
<evidence type="ECO:0000256" key="4">
    <source>
        <dbReference type="SAM" id="MobiDB-lite"/>
    </source>
</evidence>
<feature type="signal peptide" evidence="5">
    <location>
        <begin position="1"/>
        <end position="19"/>
    </location>
</feature>
<evidence type="ECO:0000256" key="5">
    <source>
        <dbReference type="SAM" id="SignalP"/>
    </source>
</evidence>
<feature type="chain" id="PRO_5043427896" evidence="5">
    <location>
        <begin position="20"/>
        <end position="314"/>
    </location>
</feature>
<dbReference type="PANTHER" id="PTHR24373">
    <property type="entry name" value="SLIT RELATED LEUCINE-RICH REPEAT NEURONAL PROTEIN"/>
    <property type="match status" value="1"/>
</dbReference>
<dbReference type="GO" id="GO:0031012">
    <property type="term" value="C:extracellular matrix"/>
    <property type="evidence" value="ECO:0007669"/>
    <property type="project" value="TreeGrafter"/>
</dbReference>
<keyword evidence="1" id="KW-0433">Leucine-rich repeat</keyword>
<accession>A0AAV4T8V9</accession>
<dbReference type="GO" id="GO:0005615">
    <property type="term" value="C:extracellular space"/>
    <property type="evidence" value="ECO:0007669"/>
    <property type="project" value="TreeGrafter"/>
</dbReference>
<protein>
    <submittedName>
        <fullName evidence="6">Uncharacterized protein</fullName>
    </submittedName>
</protein>
<dbReference type="InterPro" id="IPR001611">
    <property type="entry name" value="Leu-rich_rpt"/>
</dbReference>
<sequence length="314" mass="36220">MKSVVFLSVLVAVFHTAFSQTEKGCPDAEEITPCTCFYDGLTHLRCERLSDAEPLRTVFKNSQRFRYNEVYIEYSTLQYLPSDMFKNVQVEALYLKNTTLTQLFDESPEHVEDLVKLYLENSRVLRGIIWKILEPLKNLRILNIYYNSIKTLGSEFSQYASKNLEQLTLYGTETRTLKPGVFADFPKLDKVDIQNSKISALTRDIFPTPWNGHFLYLSGNELTEIPKNLFSQMPNLQSLSLGQNQLSVLPQDAFDGNFGGIRYLVLDDNPLKCDCLMKWVIVYKPPDVRGKCEKPKDKNGRKLKDLEPEDFHCQ</sequence>
<keyword evidence="2 5" id="KW-0732">Signal</keyword>
<dbReference type="InterPro" id="IPR050328">
    <property type="entry name" value="Dev_Immune_Receptor"/>
</dbReference>
<evidence type="ECO:0000313" key="6">
    <source>
        <dbReference type="EMBL" id="GIY43018.1"/>
    </source>
</evidence>